<dbReference type="SMART" id="SM00042">
    <property type="entry name" value="CUB"/>
    <property type="match status" value="1"/>
</dbReference>
<feature type="disulfide bond" evidence="2">
    <location>
        <begin position="501"/>
        <end position="510"/>
    </location>
</feature>
<organism evidence="6 7">
    <name type="scientific">Holothuria leucospilota</name>
    <name type="common">Black long sea cucumber</name>
    <name type="synonym">Mertensiothuria leucospilota</name>
    <dbReference type="NCBI Taxonomy" id="206669"/>
    <lineage>
        <taxon>Eukaryota</taxon>
        <taxon>Metazoa</taxon>
        <taxon>Echinodermata</taxon>
        <taxon>Eleutherozoa</taxon>
        <taxon>Echinozoa</taxon>
        <taxon>Holothuroidea</taxon>
        <taxon>Aspidochirotacea</taxon>
        <taxon>Aspidochirotida</taxon>
        <taxon>Holothuriidae</taxon>
        <taxon>Holothuria</taxon>
    </lineage>
</organism>
<feature type="domain" description="EGF-like" evidence="5">
    <location>
        <begin position="481"/>
        <end position="511"/>
    </location>
</feature>
<feature type="disulfide bond" evidence="2">
    <location>
        <begin position="485"/>
        <end position="495"/>
    </location>
</feature>
<proteinExistence type="predicted"/>
<keyword evidence="3" id="KW-0732">Signal</keyword>
<dbReference type="InterPro" id="IPR000742">
    <property type="entry name" value="EGF"/>
</dbReference>
<dbReference type="CDD" id="cd00054">
    <property type="entry name" value="EGF_CA"/>
    <property type="match status" value="1"/>
</dbReference>
<dbReference type="GO" id="GO:0016301">
    <property type="term" value="F:kinase activity"/>
    <property type="evidence" value="ECO:0007669"/>
    <property type="project" value="UniProtKB-KW"/>
</dbReference>
<name>A0A9Q1HM34_HOLLE</name>
<dbReference type="Pfam" id="PF00431">
    <property type="entry name" value="CUB"/>
    <property type="match status" value="1"/>
</dbReference>
<comment type="caution">
    <text evidence="6">The sequence shown here is derived from an EMBL/GenBank/DDBJ whole genome shotgun (WGS) entry which is preliminary data.</text>
</comment>
<feature type="disulfide bond" evidence="2">
    <location>
        <begin position="742"/>
        <end position="751"/>
    </location>
</feature>
<dbReference type="OrthoDB" id="10252017at2759"/>
<accession>A0A9Q1HM34</accession>
<dbReference type="PROSITE" id="PS01180">
    <property type="entry name" value="CUB"/>
    <property type="match status" value="1"/>
</dbReference>
<feature type="domain" description="EGF-like" evidence="5">
    <location>
        <begin position="721"/>
        <end position="752"/>
    </location>
</feature>
<dbReference type="SMART" id="SM00181">
    <property type="entry name" value="EGF"/>
    <property type="match status" value="4"/>
</dbReference>
<dbReference type="AlphaFoldDB" id="A0A9Q1HM34"/>
<comment type="caution">
    <text evidence="2">Lacks conserved residue(s) required for the propagation of feature annotation.</text>
</comment>
<evidence type="ECO:0000256" key="3">
    <source>
        <dbReference type="SAM" id="SignalP"/>
    </source>
</evidence>
<evidence type="ECO:0000259" key="4">
    <source>
        <dbReference type="PROSITE" id="PS01180"/>
    </source>
</evidence>
<dbReference type="InterPro" id="IPR000859">
    <property type="entry name" value="CUB_dom"/>
</dbReference>
<keyword evidence="2" id="KW-0245">EGF-like domain</keyword>
<dbReference type="CDD" id="cd00041">
    <property type="entry name" value="CUB"/>
    <property type="match status" value="1"/>
</dbReference>
<feature type="domain" description="CUB" evidence="4">
    <location>
        <begin position="179"/>
        <end position="297"/>
    </location>
</feature>
<reference evidence="6" key="1">
    <citation type="submission" date="2021-10" db="EMBL/GenBank/DDBJ databases">
        <title>Tropical sea cucumber genome reveals ecological adaptation and Cuvierian tubules defense mechanism.</title>
        <authorList>
            <person name="Chen T."/>
        </authorList>
    </citation>
    <scope>NUCLEOTIDE SEQUENCE</scope>
    <source>
        <strain evidence="6">Nanhai2018</strain>
        <tissue evidence="6">Muscle</tissue>
    </source>
</reference>
<feature type="signal peptide" evidence="3">
    <location>
        <begin position="1"/>
        <end position="24"/>
    </location>
</feature>
<dbReference type="Gene3D" id="2.170.300.10">
    <property type="entry name" value="Tie2 ligand-binding domain superfamily"/>
    <property type="match status" value="1"/>
</dbReference>
<dbReference type="PROSITE" id="PS00022">
    <property type="entry name" value="EGF_1"/>
    <property type="match status" value="3"/>
</dbReference>
<dbReference type="InterPro" id="IPR035914">
    <property type="entry name" value="Sperma_CUB_dom_sf"/>
</dbReference>
<dbReference type="EMBL" id="JAIZAY010000001">
    <property type="protein sequence ID" value="KAJ8050701.1"/>
    <property type="molecule type" value="Genomic_DNA"/>
</dbReference>
<evidence type="ECO:0000256" key="1">
    <source>
        <dbReference type="ARBA" id="ARBA00023157"/>
    </source>
</evidence>
<dbReference type="InterPro" id="IPR013783">
    <property type="entry name" value="Ig-like_fold"/>
</dbReference>
<dbReference type="Gene3D" id="2.60.40.10">
    <property type="entry name" value="Immunoglobulins"/>
    <property type="match status" value="1"/>
</dbReference>
<evidence type="ECO:0000313" key="7">
    <source>
        <dbReference type="Proteomes" id="UP001152320"/>
    </source>
</evidence>
<dbReference type="PANTHER" id="PTHR24035:SF109">
    <property type="entry name" value="PROTEIN DRAPER"/>
    <property type="match status" value="1"/>
</dbReference>
<dbReference type="Gene3D" id="2.60.120.290">
    <property type="entry name" value="Spermadhesin, CUB domain"/>
    <property type="match status" value="1"/>
</dbReference>
<dbReference type="SUPFAM" id="SSF57196">
    <property type="entry name" value="EGF/Laminin"/>
    <property type="match status" value="1"/>
</dbReference>
<protein>
    <submittedName>
        <fullName evidence="6">Tyrosine-protein kinase receptor Tie-1</fullName>
    </submittedName>
</protein>
<dbReference type="InterPro" id="IPR052108">
    <property type="entry name" value="MEGF/SIB"/>
</dbReference>
<dbReference type="Proteomes" id="UP001152320">
    <property type="component" value="Chromosome 1"/>
</dbReference>
<keyword evidence="6" id="KW-0808">Transferase</keyword>
<dbReference type="PANTHER" id="PTHR24035">
    <property type="entry name" value="MULTIPLE EPIDERMAL GROWTH FACTOR-LIKE DOMAINS PROTEIN"/>
    <property type="match status" value="1"/>
</dbReference>
<dbReference type="PROSITE" id="PS50026">
    <property type="entry name" value="EGF_3"/>
    <property type="match status" value="2"/>
</dbReference>
<dbReference type="PROSITE" id="PS01186">
    <property type="entry name" value="EGF_2"/>
    <property type="match status" value="2"/>
</dbReference>
<dbReference type="SUPFAM" id="SSF49854">
    <property type="entry name" value="Spermadhesin, CUB domain"/>
    <property type="match status" value="1"/>
</dbReference>
<keyword evidence="6" id="KW-0418">Kinase</keyword>
<keyword evidence="1 2" id="KW-1015">Disulfide bond</keyword>
<keyword evidence="7" id="KW-1185">Reference proteome</keyword>
<gene>
    <name evidence="6" type="ORF">HOLleu_04004</name>
</gene>
<evidence type="ECO:0000313" key="6">
    <source>
        <dbReference type="EMBL" id="KAJ8050701.1"/>
    </source>
</evidence>
<feature type="chain" id="PRO_5040410882" evidence="3">
    <location>
        <begin position="25"/>
        <end position="852"/>
    </location>
</feature>
<evidence type="ECO:0000259" key="5">
    <source>
        <dbReference type="PROSITE" id="PS50026"/>
    </source>
</evidence>
<keyword evidence="6" id="KW-0675">Receptor</keyword>
<sequence length="852" mass="91920">MDFYNGVIIKIVIHCTILWITVNSTCDTSGCPYICKGLNCPKNGDAPVPIDPTAPPVSCQEVFIETIGYPHGYPDEDCEWQFDMGVSTLAAVMFSILDFDAPPGEMLNVYREFVAPSGTVIPGNIFVGDADAADALVNNNIRARGHRVFVQFNPAKINYKNRGARLRLMFAEADAALACTATEDVVLSDDMPTGAITTPNHPLNYIANSECYYHITSPAGSQIYMELLGNLQVQGNEDFVFVYDVRDSANPVLLRIFSFLSSRPFDEIATGTNELQVVFNDNGATVRRGYFMRLTFIDADVDCSGEGANNDQCICNDVAGGPQCEVDGSTDFTVIPTPTSAAEFTEPCSANTVVRLQYRSVTSNAVLGPPSYFTGSGAATMCQWTIVGPAGSYMAIIFRAFDVELTVEGVTLRYVDGRDAFGFSMYSSDVVDLPVTRAGTTFSLIGTPLIMDSNRIRVVYDGNTADVATYPGVIFEVHLLGSGTCTEPCFNGGQCDAFCTCNAGYQGEFCEQTTPPDYTCLVKHPYVTPYFAYPIMLYAIAGTNTFTSDDFTFDLYGPASFDGELPSNANITQEDYGNVLTLPSDCDQKETSTRFGAFSCTFEGDDFIDPVVVPAIVNPTSVFLTPVGRPTKTVSVGDASVTLSVEHLPSKENGLRWRFNGFVQQKWNGMSSITIENVDIEDCGIYESFIRGEDGVDYDKVTYRLIVRRCPDGAYGPPDCVGSCPVCQNGGTCSDVYGTCICPPGYAGDVCEILLTRDTVSRNTALTCDGLGISTDGCKGLLFCLPDPGGCMCMSGWTGHDCETPCDPLKFGLECQFDCHCDSGDQCDVATGACPNGCAVPFTGNNCQNAIT</sequence>
<evidence type="ECO:0000256" key="2">
    <source>
        <dbReference type="PROSITE-ProRule" id="PRU00076"/>
    </source>
</evidence>